<keyword evidence="2" id="KW-1185">Reference proteome</keyword>
<name>A0ABD4T2R0_9CYAN</name>
<dbReference type="Proteomes" id="UP000031561">
    <property type="component" value="Unassembled WGS sequence"/>
</dbReference>
<organism evidence="1 2">
    <name type="scientific">Lyngbya confervoides BDU141951</name>
    <dbReference type="NCBI Taxonomy" id="1574623"/>
    <lineage>
        <taxon>Bacteria</taxon>
        <taxon>Bacillati</taxon>
        <taxon>Cyanobacteriota</taxon>
        <taxon>Cyanophyceae</taxon>
        <taxon>Oscillatoriophycideae</taxon>
        <taxon>Oscillatoriales</taxon>
        <taxon>Microcoleaceae</taxon>
        <taxon>Lyngbya</taxon>
    </lineage>
</organism>
<comment type="caution">
    <text evidence="1">The sequence shown here is derived from an EMBL/GenBank/DDBJ whole genome shotgun (WGS) entry which is preliminary data.</text>
</comment>
<gene>
    <name evidence="1" type="ORF">QQ91_0008675</name>
</gene>
<dbReference type="EMBL" id="JTHE03000047">
    <property type="protein sequence ID" value="MCM1982895.1"/>
    <property type="molecule type" value="Genomic_DNA"/>
</dbReference>
<sequence>MGHVTPESPERQSVLDSASRVGLHFSLHDSYDLLNQNCPDPQIPRYLWEAAQHIMSRRAQWGGQPAGQPRTRL</sequence>
<evidence type="ECO:0000313" key="2">
    <source>
        <dbReference type="Proteomes" id="UP000031561"/>
    </source>
</evidence>
<dbReference type="AlphaFoldDB" id="A0ABD4T2R0"/>
<proteinExistence type="predicted"/>
<protein>
    <submittedName>
        <fullName evidence="1">Uncharacterized protein</fullName>
    </submittedName>
</protein>
<evidence type="ECO:0000313" key="1">
    <source>
        <dbReference type="EMBL" id="MCM1982895.1"/>
    </source>
</evidence>
<dbReference type="RefSeq" id="WP_166281582.1">
    <property type="nucleotide sequence ID" value="NZ_JTHE03000047.1"/>
</dbReference>
<reference evidence="1 2" key="1">
    <citation type="journal article" date="2015" name="Genome Announc.">
        <title>Draft Genome Sequence of Filamentous Marine Cyanobacterium Lyngbya confervoides Strain BDU141951.</title>
        <authorList>
            <person name="Chandrababunaidu M.M."/>
            <person name="Sen D."/>
            <person name="Tripathy S."/>
        </authorList>
    </citation>
    <scope>NUCLEOTIDE SEQUENCE [LARGE SCALE GENOMIC DNA]</scope>
    <source>
        <strain evidence="1 2">BDU141951</strain>
    </source>
</reference>
<accession>A0ABD4T2R0</accession>